<sequence length="427" mass="46504">MTHPRAIPPGRYAALSREELAVTVPELLLIGQLIDRSGMAWCISAFGREEMARIAIEEWAAASPIYTRRMQDALGYAPEVPGKGDVPTIFKGLQLDIGAPPQFMDFRYTVHDRWHGEFHLDHCGALMDVEPMGEAYVRSMCHDIEDPTFDATAVATNPKAQVRPIHRPPRSPADRHPHCAWTVVIDESHPDARGIPLLADNERSRAATLELAPIDPSDDGLADYTGPLLSDLDFAAFSRSALARIADEVCLQMHLLNRAFTLAVAQRADADGLLRIRRRQLVGIAGIAAERLARALGLPATPQGAARLLAVHPLLNPAAYVDASVDGATVSVRPSPAHEDGAWISLCGPGWTAALQAVVRAADPCLDTEVTGTGQDWRLTVVRRDRPAPEPDEVSVVRFSTGSAFAFEPRRSLPITPVWRAGRRRPG</sequence>
<accession>A0A6I4M761</accession>
<comment type="caution">
    <text evidence="1">The sequence shown here is derived from an EMBL/GenBank/DDBJ whole genome shotgun (WGS) entry which is preliminary data.</text>
</comment>
<organism evidence="1 2">
    <name type="scientific">Actinomadura physcomitrii</name>
    <dbReference type="NCBI Taxonomy" id="2650748"/>
    <lineage>
        <taxon>Bacteria</taxon>
        <taxon>Bacillati</taxon>
        <taxon>Actinomycetota</taxon>
        <taxon>Actinomycetes</taxon>
        <taxon>Streptosporangiales</taxon>
        <taxon>Thermomonosporaceae</taxon>
        <taxon>Actinomadura</taxon>
    </lineage>
</organism>
<evidence type="ECO:0000313" key="2">
    <source>
        <dbReference type="Proteomes" id="UP000462055"/>
    </source>
</evidence>
<keyword evidence="2" id="KW-1185">Reference proteome</keyword>
<proteinExistence type="predicted"/>
<reference evidence="1" key="1">
    <citation type="submission" date="2019-12" db="EMBL/GenBank/DDBJ databases">
        <title>Actinomadura physcomitrii sp. nov., a novel actinomycete isolated from moss [Physcomitrium sphaericum (Ludw) Fuernr].</title>
        <authorList>
            <person name="Zhuang X."/>
        </authorList>
    </citation>
    <scope>NUCLEOTIDE SEQUENCE [LARGE SCALE GENOMIC DNA]</scope>
    <source>
        <strain evidence="1">LD22</strain>
    </source>
</reference>
<evidence type="ECO:0000313" key="1">
    <source>
        <dbReference type="EMBL" id="MVZ99600.1"/>
    </source>
</evidence>
<dbReference type="AlphaFoldDB" id="A0A6I4M761"/>
<dbReference type="Proteomes" id="UP000462055">
    <property type="component" value="Unassembled WGS sequence"/>
</dbReference>
<dbReference type="RefSeq" id="WP_151591580.1">
    <property type="nucleotide sequence ID" value="NZ_WBMS02000003.1"/>
</dbReference>
<gene>
    <name evidence="1" type="ORF">F8568_004265</name>
</gene>
<dbReference type="EMBL" id="WBMS02000003">
    <property type="protein sequence ID" value="MVZ99600.1"/>
    <property type="molecule type" value="Genomic_DNA"/>
</dbReference>
<name>A0A6I4M761_9ACTN</name>
<protein>
    <submittedName>
        <fullName evidence="1">Uncharacterized protein</fullName>
    </submittedName>
</protein>